<dbReference type="EMBL" id="KU686192">
    <property type="protein sequence ID" value="AOV57494.1"/>
    <property type="molecule type" value="Genomic_DNA"/>
</dbReference>
<name>A0A1D8KFQ8_9CAUD</name>
<accession>A0A1D8KFQ8</accession>
<dbReference type="Proteomes" id="UP000240287">
    <property type="component" value="Genome"/>
</dbReference>
<evidence type="ECO:0000313" key="4">
    <source>
        <dbReference type="EMBL" id="AOV57994.1"/>
    </source>
</evidence>
<dbReference type="EMBL" id="KU686194">
    <property type="protein sequence ID" value="AOV57994.1"/>
    <property type="molecule type" value="Genomic_DNA"/>
</dbReference>
<evidence type="ECO:0000313" key="7">
    <source>
        <dbReference type="Proteomes" id="UP000240287"/>
    </source>
</evidence>
<evidence type="ECO:0000313" key="8">
    <source>
        <dbReference type="Proteomes" id="UP000241265"/>
    </source>
</evidence>
<sequence>MGRKRLKERGLNHPNFRGHTHEHLNSHQEADPEGSGTSRRTNHSHLLPWCWVRSALCRKQGSSWHILLSRSHLR</sequence>
<dbReference type="Proteomes" id="UP000241610">
    <property type="component" value="Segment"/>
</dbReference>
<evidence type="ECO:0000256" key="1">
    <source>
        <dbReference type="SAM" id="MobiDB-lite"/>
    </source>
</evidence>
<evidence type="ECO:0000313" key="3">
    <source>
        <dbReference type="EMBL" id="AOV57744.1"/>
    </source>
</evidence>
<feature type="region of interest" description="Disordered" evidence="1">
    <location>
        <begin position="1"/>
        <end position="41"/>
    </location>
</feature>
<feature type="compositionally biased region" description="Basic and acidic residues" evidence="1">
    <location>
        <begin position="19"/>
        <end position="30"/>
    </location>
</feature>
<dbReference type="Proteomes" id="UP000241591">
    <property type="component" value="Segment"/>
</dbReference>
<proteinExistence type="predicted"/>
<evidence type="ECO:0000313" key="2">
    <source>
        <dbReference type="EMBL" id="AOV57494.1"/>
    </source>
</evidence>
<evidence type="ECO:0000313" key="5">
    <source>
        <dbReference type="EMBL" id="AOV58244.1"/>
    </source>
</evidence>
<dbReference type="EMBL" id="KU686195">
    <property type="protein sequence ID" value="AOV58244.1"/>
    <property type="molecule type" value="Genomic_DNA"/>
</dbReference>
<organism evidence="2 9">
    <name type="scientific">Synechococcus phage S-CAM1</name>
    <dbReference type="NCBI Taxonomy" id="754037"/>
    <lineage>
        <taxon>Viruses</taxon>
        <taxon>Duplodnaviria</taxon>
        <taxon>Heunggongvirae</taxon>
        <taxon>Uroviricota</taxon>
        <taxon>Caudoviricetes</taxon>
        <taxon>Pantevenvirales</taxon>
        <taxon>Kyanoviridae</taxon>
        <taxon>Anaposvirus</taxon>
        <taxon>Anaposvirus socalone</taxon>
    </lineage>
</organism>
<evidence type="ECO:0000313" key="6">
    <source>
        <dbReference type="EMBL" id="AOV58494.1"/>
    </source>
</evidence>
<reference evidence="7 8" key="1">
    <citation type="journal article" date="2016" name="Virology">
        <title>The genomic content and context of auxiliary metabolic genes in marine cyanomyoviruses.</title>
        <authorList>
            <person name="Crummett L.T."/>
            <person name="Puxty R.J."/>
            <person name="Weihe C."/>
            <person name="Marston M.F."/>
            <person name="Martiny J.B."/>
        </authorList>
    </citation>
    <scope>NUCLEOTIDE SEQUENCE [LARGE SCALE GENOMIC DNA]</scope>
    <source>
        <strain evidence="2">0309SB33</strain>
        <strain evidence="3">0310NB17</strain>
        <strain evidence="4">0809CC03</strain>
        <strain evidence="5">0810SB17</strain>
        <strain evidence="6">0910CC29</strain>
    </source>
</reference>
<gene>
    <name evidence="4" type="ORF">C030809_242</name>
    <name evidence="6" type="ORF">C290910_242</name>
    <name evidence="3" type="ORF">N170310_242</name>
    <name evidence="2" type="ORF">N330309_242</name>
    <name evidence="5" type="ORF">S170810_242</name>
</gene>
<dbReference type="EMBL" id="KU686193">
    <property type="protein sequence ID" value="AOV57744.1"/>
    <property type="molecule type" value="Genomic_DNA"/>
</dbReference>
<protein>
    <submittedName>
        <fullName evidence="2">Uncharacterized protein</fullName>
    </submittedName>
</protein>
<dbReference type="Proteomes" id="UP000241265">
    <property type="component" value="Genome"/>
</dbReference>
<evidence type="ECO:0000313" key="9">
    <source>
        <dbReference type="Proteomes" id="UP000241610"/>
    </source>
</evidence>
<dbReference type="Proteomes" id="UP000241494">
    <property type="component" value="Segment"/>
</dbReference>
<dbReference type="EMBL" id="KU686196">
    <property type="protein sequence ID" value="AOV58494.1"/>
    <property type="molecule type" value="Genomic_DNA"/>
</dbReference>